<dbReference type="Proteomes" id="UP001480595">
    <property type="component" value="Unassembled WGS sequence"/>
</dbReference>
<accession>A0ABR1W0J4</accession>
<protein>
    <submittedName>
        <fullName evidence="1">Family 3 carbohydrate esterase</fullName>
    </submittedName>
</protein>
<comment type="caution">
    <text evidence="1">The sequence shown here is derived from an EMBL/GenBank/DDBJ whole genome shotgun (WGS) entry which is preliminary data.</text>
</comment>
<dbReference type="InterPro" id="IPR028994">
    <property type="entry name" value="Integrin_alpha_N"/>
</dbReference>
<organism evidence="1 2">
    <name type="scientific">Apiospora phragmitis</name>
    <dbReference type="NCBI Taxonomy" id="2905665"/>
    <lineage>
        <taxon>Eukaryota</taxon>
        <taxon>Fungi</taxon>
        <taxon>Dikarya</taxon>
        <taxon>Ascomycota</taxon>
        <taxon>Pezizomycotina</taxon>
        <taxon>Sordariomycetes</taxon>
        <taxon>Xylariomycetidae</taxon>
        <taxon>Amphisphaeriales</taxon>
        <taxon>Apiosporaceae</taxon>
        <taxon>Apiospora</taxon>
    </lineage>
</organism>
<evidence type="ECO:0000313" key="1">
    <source>
        <dbReference type="EMBL" id="KAK8075935.1"/>
    </source>
</evidence>
<dbReference type="RefSeq" id="XP_066718894.1">
    <property type="nucleotide sequence ID" value="XM_066854616.1"/>
</dbReference>
<dbReference type="EMBL" id="JAQQWL010000004">
    <property type="protein sequence ID" value="KAK8075935.1"/>
    <property type="molecule type" value="Genomic_DNA"/>
</dbReference>
<evidence type="ECO:0000313" key="2">
    <source>
        <dbReference type="Proteomes" id="UP001480595"/>
    </source>
</evidence>
<dbReference type="SUPFAM" id="SSF69318">
    <property type="entry name" value="Integrin alpha N-terminal domain"/>
    <property type="match status" value="1"/>
</dbReference>
<proteinExistence type="predicted"/>
<name>A0ABR1W0J4_9PEZI</name>
<keyword evidence="2" id="KW-1185">Reference proteome</keyword>
<dbReference type="GeneID" id="92087679"/>
<reference evidence="1 2" key="1">
    <citation type="submission" date="2023-01" db="EMBL/GenBank/DDBJ databases">
        <title>Analysis of 21 Apiospora genomes using comparative genomics revels a genus with tremendous synthesis potential of carbohydrate active enzymes and secondary metabolites.</title>
        <authorList>
            <person name="Sorensen T."/>
        </authorList>
    </citation>
    <scope>NUCLEOTIDE SEQUENCE [LARGE SCALE GENOMIC DNA]</scope>
    <source>
        <strain evidence="1 2">CBS 135458</strain>
    </source>
</reference>
<sequence length="246" mass="27273">MWYFAIHGAWFSGFIKDHVSWGDGEVEGGGGGGTGTCGIDEGHEVYAGSLTQKGSGIGDGIYMHASNEIGVVWEQDSDWDRDQWFFARLFQPERDDFLGWFRATEDDPITYAVWKNVAATGSGSNYFRELGDMPTPSYCVPRCVHWVDLNGDGLDDFCCISPNGDLYASINNGDGTDDRWPTFTSLGKIKQNGRNDWFWVADDVRTTTWTNSRSCAQGRDDDGLNAAPGARHITEMRLTNHGPMEA</sequence>
<gene>
    <name evidence="1" type="ORF">PG994_003207</name>
</gene>